<dbReference type="EMBL" id="SWJQ01000051">
    <property type="protein sequence ID" value="TRZ24143.1"/>
    <property type="molecule type" value="Genomic_DNA"/>
</dbReference>
<accession>A0A8K1GU19</accession>
<name>A0A8K1GU19_9PASS</name>
<dbReference type="AlphaFoldDB" id="A0A8K1GU19"/>
<sequence>MLESFKFLYMFMKSDTMYFDNFDNLMITFSAPLFLIFSFHWFAINGIDSFLTVCQMDKKNANLIMTEVSKLMNKGKKNFESLFLWPRNSFIQCDKLFAISITKALQAASDKLSFMFLHPVNAKHILRLRNSQYILPYIIFLVCYLITGDM</sequence>
<comment type="caution">
    <text evidence="2">The sequence shown here is derived from an EMBL/GenBank/DDBJ whole genome shotgun (WGS) entry which is preliminary data.</text>
</comment>
<reference evidence="2" key="1">
    <citation type="submission" date="2019-04" db="EMBL/GenBank/DDBJ databases">
        <title>Genome assembly of Zosterops borbonicus 15179.</title>
        <authorList>
            <person name="Leroy T."/>
            <person name="Anselmetti Y."/>
            <person name="Tilak M.-K."/>
            <person name="Nabholz B."/>
        </authorList>
    </citation>
    <scope>NUCLEOTIDE SEQUENCE</scope>
    <source>
        <strain evidence="2">HGM_15179</strain>
        <tissue evidence="2">Muscle</tissue>
    </source>
</reference>
<evidence type="ECO:0000256" key="1">
    <source>
        <dbReference type="SAM" id="Phobius"/>
    </source>
</evidence>
<dbReference type="Proteomes" id="UP000796761">
    <property type="component" value="Unassembled WGS sequence"/>
</dbReference>
<evidence type="ECO:0000313" key="3">
    <source>
        <dbReference type="Proteomes" id="UP000796761"/>
    </source>
</evidence>
<organism evidence="2 3">
    <name type="scientific">Zosterops borbonicus</name>
    <dbReference type="NCBI Taxonomy" id="364589"/>
    <lineage>
        <taxon>Eukaryota</taxon>
        <taxon>Metazoa</taxon>
        <taxon>Chordata</taxon>
        <taxon>Craniata</taxon>
        <taxon>Vertebrata</taxon>
        <taxon>Euteleostomi</taxon>
        <taxon>Archelosauria</taxon>
        <taxon>Archosauria</taxon>
        <taxon>Dinosauria</taxon>
        <taxon>Saurischia</taxon>
        <taxon>Theropoda</taxon>
        <taxon>Coelurosauria</taxon>
        <taxon>Aves</taxon>
        <taxon>Neognathae</taxon>
        <taxon>Neoaves</taxon>
        <taxon>Telluraves</taxon>
        <taxon>Australaves</taxon>
        <taxon>Passeriformes</taxon>
        <taxon>Sylvioidea</taxon>
        <taxon>Zosteropidae</taxon>
        <taxon>Zosterops</taxon>
    </lineage>
</organism>
<gene>
    <name evidence="2" type="ORF">HGM15179_002949</name>
</gene>
<keyword evidence="1" id="KW-0812">Transmembrane</keyword>
<feature type="transmembrane region" description="Helical" evidence="1">
    <location>
        <begin position="130"/>
        <end position="147"/>
    </location>
</feature>
<keyword evidence="3" id="KW-1185">Reference proteome</keyword>
<keyword evidence="1" id="KW-1133">Transmembrane helix</keyword>
<keyword evidence="1" id="KW-0472">Membrane</keyword>
<feature type="transmembrane region" description="Helical" evidence="1">
    <location>
        <begin position="21"/>
        <end position="43"/>
    </location>
</feature>
<proteinExistence type="predicted"/>
<evidence type="ECO:0000313" key="2">
    <source>
        <dbReference type="EMBL" id="TRZ24143.1"/>
    </source>
</evidence>
<protein>
    <submittedName>
        <fullName evidence="2">Uncharacterized protein</fullName>
    </submittedName>
</protein>